<keyword evidence="8 11" id="KW-1133">Transmembrane helix</keyword>
<comment type="similarity">
    <text evidence="11">Belongs to the glycosyltransferase 51 family.</text>
</comment>
<dbReference type="GO" id="GO:0009252">
    <property type="term" value="P:peptidoglycan biosynthetic process"/>
    <property type="evidence" value="ECO:0007669"/>
    <property type="project" value="UniProtKB-UniRule"/>
</dbReference>
<evidence type="ECO:0000256" key="2">
    <source>
        <dbReference type="ARBA" id="ARBA00022519"/>
    </source>
</evidence>
<keyword evidence="10 11" id="KW-0961">Cell wall biogenesis/degradation</keyword>
<keyword evidence="4 11" id="KW-0808">Transferase</keyword>
<dbReference type="InterPro" id="IPR036950">
    <property type="entry name" value="PBP_transglycosylase"/>
</dbReference>
<evidence type="ECO:0000256" key="9">
    <source>
        <dbReference type="ARBA" id="ARBA00023136"/>
    </source>
</evidence>
<comment type="catalytic activity">
    <reaction evidence="11">
        <text>[GlcNAc-(1-&gt;4)-Mur2Ac(oyl-L-Ala-gamma-D-Glu-L-Lys-D-Ala-D-Ala)](n)-di-trans,octa-cis-undecaprenyl diphosphate + beta-D-GlcNAc-(1-&gt;4)-Mur2Ac(oyl-L-Ala-gamma-D-Glu-L-Lys-D-Ala-D-Ala)-di-trans,octa-cis-undecaprenyl diphosphate = [GlcNAc-(1-&gt;4)-Mur2Ac(oyl-L-Ala-gamma-D-Glu-L-Lys-D-Ala-D-Ala)](n+1)-di-trans,octa-cis-undecaprenyl diphosphate + di-trans,octa-cis-undecaprenyl diphosphate + H(+)</text>
        <dbReference type="Rhea" id="RHEA:23708"/>
        <dbReference type="Rhea" id="RHEA-COMP:9602"/>
        <dbReference type="Rhea" id="RHEA-COMP:9603"/>
        <dbReference type="ChEBI" id="CHEBI:15378"/>
        <dbReference type="ChEBI" id="CHEBI:58405"/>
        <dbReference type="ChEBI" id="CHEBI:60033"/>
        <dbReference type="ChEBI" id="CHEBI:78435"/>
        <dbReference type="EC" id="2.4.99.28"/>
    </reaction>
</comment>
<evidence type="ECO:0000256" key="6">
    <source>
        <dbReference type="ARBA" id="ARBA00022960"/>
    </source>
</evidence>
<sequence>MALTAPKRKSQRKRRKKKAPKTRFAFYLRAGLIGVGALFAASIVWAGYYAVAAPPGTLLMLQRKLSGDVIIHPWTRLEDISPNLVTAVIAAEDTRFCLHNGIDFEAIDKALEEAENGKRLRGASTISQQTAKNAFLWNGGGWVRKGGEAWMTLLIETFWPKKRIMEVYLNIAEWGDGHFGAEAAAQARFHKSAKDLSSYEAALLASVLPNPHDWRVDPPGPYVRKRAGTVRARMHQVRRDGLDACVLKHQ</sequence>
<dbReference type="GO" id="GO:0009274">
    <property type="term" value="C:peptidoglycan-based cell wall"/>
    <property type="evidence" value="ECO:0007669"/>
    <property type="project" value="InterPro"/>
</dbReference>
<organism evidence="13 14">
    <name type="scientific">Hyphococcus luteus</name>
    <dbReference type="NCBI Taxonomy" id="2058213"/>
    <lineage>
        <taxon>Bacteria</taxon>
        <taxon>Pseudomonadati</taxon>
        <taxon>Pseudomonadota</taxon>
        <taxon>Alphaproteobacteria</taxon>
        <taxon>Parvularculales</taxon>
        <taxon>Parvularculaceae</taxon>
        <taxon>Hyphococcus</taxon>
    </lineage>
</organism>
<evidence type="ECO:0000256" key="11">
    <source>
        <dbReference type="HAMAP-Rule" id="MF_00766"/>
    </source>
</evidence>
<dbReference type="NCBIfam" id="TIGR02070">
    <property type="entry name" value="mono_pep_trsgly"/>
    <property type="match status" value="1"/>
</dbReference>
<keyword evidence="9 11" id="KW-0472">Membrane</keyword>
<evidence type="ECO:0000313" key="13">
    <source>
        <dbReference type="EMBL" id="PQA89149.1"/>
    </source>
</evidence>
<evidence type="ECO:0000259" key="12">
    <source>
        <dbReference type="Pfam" id="PF00912"/>
    </source>
</evidence>
<dbReference type="PANTHER" id="PTHR30400">
    <property type="entry name" value="MONOFUNCTIONAL BIOSYNTHETIC PEPTIDOGLYCAN TRANSGLYCOSYLASE"/>
    <property type="match status" value="1"/>
</dbReference>
<dbReference type="GO" id="GO:0005886">
    <property type="term" value="C:plasma membrane"/>
    <property type="evidence" value="ECO:0007669"/>
    <property type="project" value="UniProtKB-SubCell"/>
</dbReference>
<evidence type="ECO:0000313" key="14">
    <source>
        <dbReference type="Proteomes" id="UP000239504"/>
    </source>
</evidence>
<dbReference type="RefSeq" id="WP_104828787.1">
    <property type="nucleotide sequence ID" value="NZ_PJCH01000003.1"/>
</dbReference>
<proteinExistence type="inferred from homology"/>
<evidence type="ECO:0000256" key="3">
    <source>
        <dbReference type="ARBA" id="ARBA00022676"/>
    </source>
</evidence>
<comment type="caution">
    <text evidence="13">The sequence shown here is derived from an EMBL/GenBank/DDBJ whole genome shotgun (WGS) entry which is preliminary data.</text>
</comment>
<dbReference type="GO" id="GO:0071555">
    <property type="term" value="P:cell wall organization"/>
    <property type="evidence" value="ECO:0007669"/>
    <property type="project" value="UniProtKB-KW"/>
</dbReference>
<dbReference type="PANTHER" id="PTHR30400:SF0">
    <property type="entry name" value="BIOSYNTHETIC PEPTIDOGLYCAN TRANSGLYCOSYLASE"/>
    <property type="match status" value="1"/>
</dbReference>
<dbReference type="AlphaFoldDB" id="A0A2S7K9M3"/>
<name>A0A2S7K9M3_9PROT</name>
<comment type="subcellular location">
    <subcellularLocation>
        <location evidence="11">Cell inner membrane</location>
        <topology evidence="11">Single-pass membrane protein</topology>
    </subcellularLocation>
</comment>
<comment type="pathway">
    <text evidence="11">Cell wall biogenesis; peptidoglycan biosynthesis.</text>
</comment>
<protein>
    <recommendedName>
        <fullName evidence="11">Biosynthetic peptidoglycan transglycosylase</fullName>
        <ecNumber evidence="11">2.4.99.28</ecNumber>
    </recommendedName>
    <alternativeName>
        <fullName evidence="11">Glycan polymerase</fullName>
    </alternativeName>
    <alternativeName>
        <fullName evidence="11">Peptidoglycan glycosyltransferase MtgA</fullName>
        <shortName evidence="11">PGT</shortName>
    </alternativeName>
</protein>
<keyword evidence="5 11" id="KW-0812">Transmembrane</keyword>
<keyword evidence="1 11" id="KW-1003">Cell membrane</keyword>
<evidence type="ECO:0000256" key="4">
    <source>
        <dbReference type="ARBA" id="ARBA00022679"/>
    </source>
</evidence>
<dbReference type="UniPathway" id="UPA00219"/>
<dbReference type="EC" id="2.4.99.28" evidence="11"/>
<comment type="function">
    <text evidence="11">Peptidoglycan polymerase that catalyzes glycan chain elongation from lipid-linked precursors.</text>
</comment>
<feature type="domain" description="Glycosyl transferase family 51" evidence="12">
    <location>
        <begin position="73"/>
        <end position="234"/>
    </location>
</feature>
<keyword evidence="14" id="KW-1185">Reference proteome</keyword>
<dbReference type="InterPro" id="IPR001264">
    <property type="entry name" value="Glyco_trans_51"/>
</dbReference>
<dbReference type="HAMAP" id="MF_00766">
    <property type="entry name" value="PGT_MtgA"/>
    <property type="match status" value="1"/>
</dbReference>
<dbReference type="InterPro" id="IPR023346">
    <property type="entry name" value="Lysozyme-like_dom_sf"/>
</dbReference>
<dbReference type="Proteomes" id="UP000239504">
    <property type="component" value="Unassembled WGS sequence"/>
</dbReference>
<evidence type="ECO:0000256" key="5">
    <source>
        <dbReference type="ARBA" id="ARBA00022692"/>
    </source>
</evidence>
<evidence type="ECO:0000256" key="10">
    <source>
        <dbReference type="ARBA" id="ARBA00023316"/>
    </source>
</evidence>
<keyword evidence="6 11" id="KW-0133">Cell shape</keyword>
<keyword evidence="2 11" id="KW-0997">Cell inner membrane</keyword>
<accession>A0A2S7K9M3</accession>
<dbReference type="SUPFAM" id="SSF53955">
    <property type="entry name" value="Lysozyme-like"/>
    <property type="match status" value="1"/>
</dbReference>
<dbReference type="InterPro" id="IPR011812">
    <property type="entry name" value="Pep_trsgly"/>
</dbReference>
<evidence type="ECO:0000256" key="8">
    <source>
        <dbReference type="ARBA" id="ARBA00022989"/>
    </source>
</evidence>
<dbReference type="GO" id="GO:0008955">
    <property type="term" value="F:peptidoglycan glycosyltransferase activity"/>
    <property type="evidence" value="ECO:0007669"/>
    <property type="project" value="UniProtKB-UniRule"/>
</dbReference>
<dbReference type="GO" id="GO:0016763">
    <property type="term" value="F:pentosyltransferase activity"/>
    <property type="evidence" value="ECO:0007669"/>
    <property type="project" value="InterPro"/>
</dbReference>
<keyword evidence="7 11" id="KW-0573">Peptidoglycan synthesis</keyword>
<reference evidence="13 14" key="1">
    <citation type="submission" date="2017-12" db="EMBL/GenBank/DDBJ databases">
        <authorList>
            <person name="Hurst M.R.H."/>
        </authorList>
    </citation>
    <scope>NUCLEOTIDE SEQUENCE [LARGE SCALE GENOMIC DNA]</scope>
    <source>
        <strain evidence="13 14">SY-3-19</strain>
    </source>
</reference>
<gene>
    <name evidence="11" type="primary">mtgA</name>
    <name evidence="13" type="ORF">CW354_04170</name>
</gene>
<keyword evidence="3 11" id="KW-0328">Glycosyltransferase</keyword>
<evidence type="ECO:0000256" key="7">
    <source>
        <dbReference type="ARBA" id="ARBA00022984"/>
    </source>
</evidence>
<dbReference type="GO" id="GO:0008360">
    <property type="term" value="P:regulation of cell shape"/>
    <property type="evidence" value="ECO:0007669"/>
    <property type="project" value="UniProtKB-KW"/>
</dbReference>
<dbReference type="EMBL" id="PJCH01000003">
    <property type="protein sequence ID" value="PQA89149.1"/>
    <property type="molecule type" value="Genomic_DNA"/>
</dbReference>
<dbReference type="OrthoDB" id="9766909at2"/>
<evidence type="ECO:0000256" key="1">
    <source>
        <dbReference type="ARBA" id="ARBA00022475"/>
    </source>
</evidence>
<dbReference type="Gene3D" id="1.10.3810.10">
    <property type="entry name" value="Biosynthetic peptidoglycan transglycosylase-like"/>
    <property type="match status" value="1"/>
</dbReference>
<dbReference type="Pfam" id="PF00912">
    <property type="entry name" value="Transgly"/>
    <property type="match status" value="1"/>
</dbReference>